<keyword evidence="3" id="KW-1185">Reference proteome</keyword>
<dbReference type="PRINTS" id="PR00111">
    <property type="entry name" value="ABHYDROLASE"/>
</dbReference>
<evidence type="ECO:0000313" key="2">
    <source>
        <dbReference type="EMBL" id="KON84654.1"/>
    </source>
</evidence>
<dbReference type="OrthoDB" id="59888at2"/>
<dbReference type="GO" id="GO:0016787">
    <property type="term" value="F:hydrolase activity"/>
    <property type="evidence" value="ECO:0007669"/>
    <property type="project" value="UniProtKB-KW"/>
</dbReference>
<dbReference type="Proteomes" id="UP000037405">
    <property type="component" value="Unassembled WGS sequence"/>
</dbReference>
<keyword evidence="2" id="KW-0378">Hydrolase</keyword>
<organism evidence="2 3">
    <name type="scientific">Rossellomorea marisflavi</name>
    <dbReference type="NCBI Taxonomy" id="189381"/>
    <lineage>
        <taxon>Bacteria</taxon>
        <taxon>Bacillati</taxon>
        <taxon>Bacillota</taxon>
        <taxon>Bacilli</taxon>
        <taxon>Bacillales</taxon>
        <taxon>Bacillaceae</taxon>
        <taxon>Rossellomorea</taxon>
    </lineage>
</organism>
<dbReference type="SUPFAM" id="SSF53474">
    <property type="entry name" value="alpha/beta-Hydrolases"/>
    <property type="match status" value="1"/>
</dbReference>
<reference evidence="3" key="1">
    <citation type="submission" date="2015-07" db="EMBL/GenBank/DDBJ databases">
        <title>Fjat-14235 jcm11544.</title>
        <authorList>
            <person name="Liu B."/>
            <person name="Wang J."/>
            <person name="Zhu Y."/>
            <person name="Liu G."/>
            <person name="Chen Q."/>
            <person name="Chen Z."/>
            <person name="Lan J."/>
            <person name="Che J."/>
            <person name="Ge C."/>
            <person name="Shi H."/>
            <person name="Pan Z."/>
            <person name="Liu X."/>
        </authorList>
    </citation>
    <scope>NUCLEOTIDE SEQUENCE [LARGE SCALE GENOMIC DNA]</scope>
    <source>
        <strain evidence="3">JCM 11544</strain>
    </source>
</reference>
<protein>
    <submittedName>
        <fullName evidence="2">Alpha/beta hydrolase</fullName>
    </submittedName>
</protein>
<dbReference type="Pfam" id="PF00561">
    <property type="entry name" value="Abhydrolase_1"/>
    <property type="match status" value="1"/>
</dbReference>
<dbReference type="RefSeq" id="WP_053428251.1">
    <property type="nucleotide sequence ID" value="NZ_LGUE01000004.1"/>
</dbReference>
<dbReference type="PANTHER" id="PTHR43798">
    <property type="entry name" value="MONOACYLGLYCEROL LIPASE"/>
    <property type="match status" value="1"/>
</dbReference>
<dbReference type="PANTHER" id="PTHR43798:SF33">
    <property type="entry name" value="HYDROLASE, PUTATIVE (AFU_ORTHOLOGUE AFUA_2G14860)-RELATED"/>
    <property type="match status" value="1"/>
</dbReference>
<dbReference type="PATRIC" id="fig|189381.12.peg.2321"/>
<evidence type="ECO:0000259" key="1">
    <source>
        <dbReference type="Pfam" id="PF00561"/>
    </source>
</evidence>
<dbReference type="InterPro" id="IPR050266">
    <property type="entry name" value="AB_hydrolase_sf"/>
</dbReference>
<dbReference type="AlphaFoldDB" id="A0A0M0G4B9"/>
<sequence>MNERWVKVKDVNIFVRMTGQEEGGHTVVFEAGYGNDSKVWDGVWENVSDHAQVILYDRAGLGRSDPTRSERTSLHMVEELREVLHELSITSPLILVGDSFGGVNIRLFASMYPDEVAGLILVDSTPVDYRERFLPVMSDEFKIRYAQQFTLEGNYDEFQESLDQCKSAEKKPLQIPVVVLCAGKKDHYSEEAQSLWNDMQQELSLLSTMGEYRVIEDSAHYIQRDQPDVVISAIKELIKK</sequence>
<gene>
    <name evidence="2" type="ORF">AF331_11505</name>
</gene>
<proteinExistence type="predicted"/>
<dbReference type="InterPro" id="IPR000073">
    <property type="entry name" value="AB_hydrolase_1"/>
</dbReference>
<evidence type="ECO:0000313" key="3">
    <source>
        <dbReference type="Proteomes" id="UP000037405"/>
    </source>
</evidence>
<dbReference type="Gene3D" id="3.40.50.1820">
    <property type="entry name" value="alpha/beta hydrolase"/>
    <property type="match status" value="2"/>
</dbReference>
<name>A0A0M0G4B9_9BACI</name>
<accession>A0A0M0G4B9</accession>
<dbReference type="GO" id="GO:0016020">
    <property type="term" value="C:membrane"/>
    <property type="evidence" value="ECO:0007669"/>
    <property type="project" value="TreeGrafter"/>
</dbReference>
<dbReference type="InterPro" id="IPR029058">
    <property type="entry name" value="AB_hydrolase_fold"/>
</dbReference>
<feature type="domain" description="AB hydrolase-1" evidence="1">
    <location>
        <begin position="26"/>
        <end position="152"/>
    </location>
</feature>
<comment type="caution">
    <text evidence="2">The sequence shown here is derived from an EMBL/GenBank/DDBJ whole genome shotgun (WGS) entry which is preliminary data.</text>
</comment>
<dbReference type="EMBL" id="LGUE01000004">
    <property type="protein sequence ID" value="KON84654.1"/>
    <property type="molecule type" value="Genomic_DNA"/>
</dbReference>